<evidence type="ECO:0000313" key="2">
    <source>
        <dbReference type="EMBL" id="OQB72412.1"/>
    </source>
</evidence>
<reference evidence="2" key="1">
    <citation type="submission" date="2017-02" db="EMBL/GenBank/DDBJ databases">
        <title>Delving into the versatile metabolic prowess of the omnipresent phylum Bacteroidetes.</title>
        <authorList>
            <person name="Nobu M.K."/>
            <person name="Mei R."/>
            <person name="Narihiro T."/>
            <person name="Kuroda K."/>
            <person name="Liu W.-T."/>
        </authorList>
    </citation>
    <scope>NUCLEOTIDE SEQUENCE</scope>
    <source>
        <strain evidence="2">ADurb.Bin131</strain>
    </source>
</reference>
<feature type="transmembrane region" description="Helical" evidence="1">
    <location>
        <begin position="6"/>
        <end position="24"/>
    </location>
</feature>
<dbReference type="Proteomes" id="UP000485562">
    <property type="component" value="Unassembled WGS sequence"/>
</dbReference>
<comment type="caution">
    <text evidence="2">The sequence shown here is derived from an EMBL/GenBank/DDBJ whole genome shotgun (WGS) entry which is preliminary data.</text>
</comment>
<feature type="transmembrane region" description="Helical" evidence="1">
    <location>
        <begin position="36"/>
        <end position="54"/>
    </location>
</feature>
<accession>A0A1V6C689</accession>
<organism evidence="2">
    <name type="scientific">candidate division TA06 bacterium ADurb.Bin131</name>
    <dbReference type="NCBI Taxonomy" id="1852827"/>
    <lineage>
        <taxon>Bacteria</taxon>
        <taxon>Bacteria division TA06</taxon>
    </lineage>
</organism>
<keyword evidence="1" id="KW-1133">Transmembrane helix</keyword>
<dbReference type="AlphaFoldDB" id="A0A1V6C689"/>
<keyword evidence="1" id="KW-0812">Transmembrane</keyword>
<sequence length="99" mass="11285">MEFEVGYILSLVVIGISFLGFMLSMMMDEVNKKKGIVMLILSIVLLLLGGYYYYTVGQWQRLKGGPSINKINYYLHIYREQPAIQQQVLPLTPGTPQNP</sequence>
<keyword evidence="1" id="KW-0472">Membrane</keyword>
<protein>
    <submittedName>
        <fullName evidence="2">Uncharacterized protein</fullName>
    </submittedName>
</protein>
<name>A0A1V6C689_UNCT6</name>
<evidence type="ECO:0000256" key="1">
    <source>
        <dbReference type="SAM" id="Phobius"/>
    </source>
</evidence>
<proteinExistence type="predicted"/>
<dbReference type="EMBL" id="MWDQ01000129">
    <property type="protein sequence ID" value="OQB72412.1"/>
    <property type="molecule type" value="Genomic_DNA"/>
</dbReference>
<gene>
    <name evidence="2" type="ORF">BWX89_01327</name>
</gene>